<evidence type="ECO:0000256" key="10">
    <source>
        <dbReference type="HAMAP-Rule" id="MF_01486"/>
    </source>
</evidence>
<keyword evidence="8 10" id="KW-0238">DNA-binding</keyword>
<dbReference type="InterPro" id="IPR027417">
    <property type="entry name" value="P-loop_NTPase"/>
</dbReference>
<evidence type="ECO:0000313" key="13">
    <source>
        <dbReference type="Proteomes" id="UP000223759"/>
    </source>
</evidence>
<dbReference type="Pfam" id="PF04257">
    <property type="entry name" value="Exonuc_V_gamma"/>
    <property type="match status" value="1"/>
</dbReference>
<keyword evidence="1 10" id="KW-0540">Nuclease</keyword>
<dbReference type="GO" id="GO:0009338">
    <property type="term" value="C:exodeoxyribonuclease V complex"/>
    <property type="evidence" value="ECO:0007669"/>
    <property type="project" value="InterPro"/>
</dbReference>
<dbReference type="AlphaFoldDB" id="A0A1R3VME6"/>
<dbReference type="InterPro" id="IPR041500">
    <property type="entry name" value="RecC_C"/>
</dbReference>
<dbReference type="EMBL" id="FTPK01000001">
    <property type="protein sequence ID" value="SIT65749.1"/>
    <property type="molecule type" value="Genomic_DNA"/>
</dbReference>
<evidence type="ECO:0000256" key="9">
    <source>
        <dbReference type="ARBA" id="ARBA00023204"/>
    </source>
</evidence>
<dbReference type="SUPFAM" id="SSF52540">
    <property type="entry name" value="P-loop containing nucleoside triphosphate hydrolases"/>
    <property type="match status" value="2"/>
</dbReference>
<keyword evidence="4 10" id="KW-0378">Hydrolase</keyword>
<sequence length="1149" mass="129053">MGSVEIKSGMLLVHSNQSERLRDLMIDLIRAQPLAPLETETVLCQSNGIAQWLKIALARRDDGSDRAGLGIAAGLEVLLPSRFIWQVYRSVLGGEAVPEESPMDKPVLLWRLMQLLSQWADQPAFAPLAAYLQEDLDQRKRFQLAQQLADLFDQYQVYRADWLTAWEQGEDVLLDQHGARQALGPEDQWQAHVWRALQAENDSSTGRAAIHARFMAHMAKAADSERPPNLPRRILVFGLSSLPLQSLEVLSALSRWCQVVVGIHNPCRAYWIDSLPEADLIRQEGGRALSAADGENLYRQTQPLLASWGRQGRDYIRLLMDKESAADRAQAESLMAGFGHKLELWDEPEKASLLGQIQADILELRPPDEAKMHWPPLDAHKDRSIVFHSAHSALREVEVLHDQLLAAFNENSDLSPRDVIVMVPDITAYAPAIRAVFGLYDNKDSRYIPFSIADQSPSQSQPMIAALEWLLSLPQARFSLSEVAAILELPAVCRRFGLAPEEAPRLLHWAQAAHVHWGLHALQRESLGVPIAGDVADIHTWVFGLRRLLLGYAVGDAPEDWQGIQAFPDIGGLEASVLGPLAELLEALDGLWQSLRQPRCVDAWAETLQAMLLDFFAPLGQDEELAVLQLQSAIERWQQQAQDAEFTESLNLDIVREHLLMALEPQGLSQRFMGGAVSFATLMPMRAIPFRRMYLLGMNDADYPRSRVPLDFDLMAREYRPGDRSRREDDRYLFLEALLSAREHLHISWVGRSITDNTPKPPSVLVRQLQDHIKSARRFAAETHFEDLCVEHPLQAFSPAYVQNHPYLLTYAAQWYPENMPTPKADVPLPEWQREGPLDLAELREFAKAPVKTFFLRRLKARLDPQELAVEDDEPFAIRSLRRWQLQQELFTAQQKRIDGDAEVALVDKDILARFVRSGALSPGGFSALQTEELSTQSSAVLSVYQELLQHCGPLSPDRIVISIDDTPGLHDELGGIHIDALGQRSRIVLHTSRLLNDKQKQLQSSVVPDWMTHLALQAVGETMPSYLLGAEAVLVSLPVLERNVALSHLKAWLTAYQQGMTQPLPLDVPTALGYLYQPQIKDVTKQYEGSAGIYGAVGRVERDAYLARAYPNIEALLHGQRILEGSMFTQLAERLLRPLLDHATWSAS</sequence>
<dbReference type="GO" id="GO:0003678">
    <property type="term" value="F:DNA helicase activity"/>
    <property type="evidence" value="ECO:0007669"/>
    <property type="project" value="UniProtKB-UniRule"/>
</dbReference>
<comment type="subunit">
    <text evidence="10">Heterotrimer of RecB, RecC and RecD. All subunits contribute to DNA-binding.</text>
</comment>
<dbReference type="GO" id="GO:0000724">
    <property type="term" value="P:double-strand break repair via homologous recombination"/>
    <property type="evidence" value="ECO:0007669"/>
    <property type="project" value="UniProtKB-UniRule"/>
</dbReference>
<dbReference type="NCBIfam" id="TIGR01450">
    <property type="entry name" value="recC"/>
    <property type="match status" value="1"/>
</dbReference>
<dbReference type="Gene3D" id="3.40.50.10930">
    <property type="match status" value="1"/>
</dbReference>
<evidence type="ECO:0000256" key="1">
    <source>
        <dbReference type="ARBA" id="ARBA00022722"/>
    </source>
</evidence>
<dbReference type="PIRSF" id="PIRSF000980">
    <property type="entry name" value="RecC"/>
    <property type="match status" value="1"/>
</dbReference>
<dbReference type="Gene3D" id="3.40.50.300">
    <property type="entry name" value="P-loop containing nucleotide triphosphate hydrolases"/>
    <property type="match status" value="2"/>
</dbReference>
<dbReference type="InterPro" id="IPR011335">
    <property type="entry name" value="Restrct_endonuc-II-like"/>
</dbReference>
<dbReference type="InterPro" id="IPR006697">
    <property type="entry name" value="RecC"/>
</dbReference>
<proteinExistence type="inferred from homology"/>
<feature type="domain" description="RecC C-terminal" evidence="11">
    <location>
        <begin position="837"/>
        <end position="1076"/>
    </location>
</feature>
<dbReference type="Proteomes" id="UP000223759">
    <property type="component" value="Unassembled WGS sequence"/>
</dbReference>
<evidence type="ECO:0000256" key="3">
    <source>
        <dbReference type="ARBA" id="ARBA00022763"/>
    </source>
</evidence>
<evidence type="ECO:0000256" key="6">
    <source>
        <dbReference type="ARBA" id="ARBA00022839"/>
    </source>
</evidence>
<evidence type="ECO:0000256" key="4">
    <source>
        <dbReference type="ARBA" id="ARBA00022801"/>
    </source>
</evidence>
<protein>
    <recommendedName>
        <fullName evidence="10">RecBCD enzyme subunit RecC</fullName>
    </recommendedName>
    <alternativeName>
        <fullName evidence="10">Exonuclease V subunit RecC</fullName>
        <shortName evidence="10">ExoV subunit RecC</shortName>
    </alternativeName>
    <alternativeName>
        <fullName evidence="10">Helicase/nuclease RecBCD subunit RecC</fullName>
    </alternativeName>
</protein>
<dbReference type="PANTHER" id="PTHR30591">
    <property type="entry name" value="RECBCD ENZYME SUBUNIT RECC"/>
    <property type="match status" value="1"/>
</dbReference>
<evidence type="ECO:0000256" key="2">
    <source>
        <dbReference type="ARBA" id="ARBA00022741"/>
    </source>
</evidence>
<dbReference type="SUPFAM" id="SSF52980">
    <property type="entry name" value="Restriction endonuclease-like"/>
    <property type="match status" value="1"/>
</dbReference>
<dbReference type="PANTHER" id="PTHR30591:SF1">
    <property type="entry name" value="RECBCD ENZYME SUBUNIT RECC"/>
    <property type="match status" value="1"/>
</dbReference>
<dbReference type="RefSeq" id="WP_076754171.1">
    <property type="nucleotide sequence ID" value="NZ_CP023018.1"/>
</dbReference>
<dbReference type="HAMAP" id="MF_01486">
    <property type="entry name" value="RecC"/>
    <property type="match status" value="1"/>
</dbReference>
<evidence type="ECO:0000256" key="8">
    <source>
        <dbReference type="ARBA" id="ARBA00023125"/>
    </source>
</evidence>
<dbReference type="InterPro" id="IPR013986">
    <property type="entry name" value="DExx_box_DNA_helicase_dom_sf"/>
</dbReference>
<keyword evidence="7 10" id="KW-0067">ATP-binding</keyword>
<dbReference type="GO" id="GO:0008854">
    <property type="term" value="F:exodeoxyribonuclease V activity"/>
    <property type="evidence" value="ECO:0007669"/>
    <property type="project" value="InterPro"/>
</dbReference>
<dbReference type="GO" id="GO:0003677">
    <property type="term" value="F:DNA binding"/>
    <property type="evidence" value="ECO:0007669"/>
    <property type="project" value="UniProtKB-UniRule"/>
</dbReference>
<dbReference type="Pfam" id="PF17946">
    <property type="entry name" value="RecC_C"/>
    <property type="match status" value="1"/>
</dbReference>
<comment type="function">
    <text evidence="10">A helicase/nuclease that prepares dsDNA breaks (DSB) for recombinational DNA repair. Binds to DSBs and unwinds DNA via a highly rapid and processive ATP-dependent bidirectional helicase activity. Unwinds dsDNA until it encounters a Chi (crossover hotspot instigator) sequence from the 3' direction. Cuts ssDNA a few nucleotides 3' to the Chi site. The properties and activities of the enzyme are changed at Chi. The Chi-altered holoenzyme produces a long 3'-ssDNA overhang and facilitates RecA-binding to the ssDNA for homologous DNA recombination and repair. Holoenzyme degrades any linearized DNA that is unable to undergo homologous recombination. In the holoenzyme this subunit recognizes the wild-type Chi sequence, and when added to isolated RecB increases its ATP-dependent helicase processivity.</text>
</comment>
<dbReference type="GO" id="GO:0005524">
    <property type="term" value="F:ATP binding"/>
    <property type="evidence" value="ECO:0007669"/>
    <property type="project" value="UniProtKB-UniRule"/>
</dbReference>
<keyword evidence="6 10" id="KW-0269">Exonuclease</keyword>
<comment type="miscellaneous">
    <text evidence="10">In the RecBCD complex, RecB has a slow 3'-5' helicase, an exonuclease activity and loads RecA onto ssDNA, RecD has a fast 5'-3' helicase activity, while RecC stimulates the ATPase and processivity of the RecB helicase and contributes to recognition of the Chi site.</text>
</comment>
<name>A0A1R3VME6_9GAMM</name>
<evidence type="ECO:0000259" key="11">
    <source>
        <dbReference type="Pfam" id="PF17946"/>
    </source>
</evidence>
<keyword evidence="3 10" id="KW-0227">DNA damage</keyword>
<keyword evidence="5 10" id="KW-0347">Helicase</keyword>
<keyword evidence="9 10" id="KW-0234">DNA repair</keyword>
<gene>
    <name evidence="10" type="primary">recC</name>
    <name evidence="12" type="ORF">SAMN05216526_0200</name>
</gene>
<organism evidence="12 13">
    <name type="scientific">Ectothiorhodosinus mongolicus</name>
    <dbReference type="NCBI Taxonomy" id="233100"/>
    <lineage>
        <taxon>Bacteria</taxon>
        <taxon>Pseudomonadati</taxon>
        <taxon>Pseudomonadota</taxon>
        <taxon>Gammaproteobacteria</taxon>
        <taxon>Chromatiales</taxon>
        <taxon>Ectothiorhodospiraceae</taxon>
        <taxon>Ectothiorhodosinus</taxon>
    </lineage>
</organism>
<accession>A0A1R3VME6</accession>
<reference evidence="12 13" key="1">
    <citation type="submission" date="2017-01" db="EMBL/GenBank/DDBJ databases">
        <authorList>
            <person name="Mah S.A."/>
            <person name="Swanson W.J."/>
            <person name="Moy G.W."/>
            <person name="Vacquier V.D."/>
        </authorList>
    </citation>
    <scope>NUCLEOTIDE SEQUENCE [LARGE SCALE GENOMIC DNA]</scope>
    <source>
        <strain evidence="12 13">M9</strain>
    </source>
</reference>
<evidence type="ECO:0000256" key="5">
    <source>
        <dbReference type="ARBA" id="ARBA00022806"/>
    </source>
</evidence>
<evidence type="ECO:0000313" key="12">
    <source>
        <dbReference type="EMBL" id="SIT65749.1"/>
    </source>
</evidence>
<dbReference type="Gene3D" id="1.10.10.990">
    <property type="match status" value="1"/>
</dbReference>
<keyword evidence="13" id="KW-1185">Reference proteome</keyword>
<dbReference type="Gene3D" id="1.10.10.160">
    <property type="match status" value="1"/>
</dbReference>
<keyword evidence="2 10" id="KW-0547">Nucleotide-binding</keyword>
<evidence type="ECO:0000256" key="7">
    <source>
        <dbReference type="ARBA" id="ARBA00022840"/>
    </source>
</evidence>
<comment type="similarity">
    <text evidence="10">Belongs to the RecC family.</text>
</comment>
<dbReference type="STRING" id="233100.SAMN05216526_0200"/>